<accession>A0A834T784</accession>
<dbReference type="AlphaFoldDB" id="A0A834T784"/>
<keyword evidence="2" id="KW-1185">Reference proteome</keyword>
<comment type="caution">
    <text evidence="1">The sequence shown here is derived from an EMBL/GenBank/DDBJ whole genome shotgun (WGS) entry which is preliminary data.</text>
</comment>
<name>A0A834T784_9FABA</name>
<dbReference type="Proteomes" id="UP000634136">
    <property type="component" value="Unassembled WGS sequence"/>
</dbReference>
<proteinExistence type="predicted"/>
<evidence type="ECO:0000313" key="1">
    <source>
        <dbReference type="EMBL" id="KAF7815416.1"/>
    </source>
</evidence>
<evidence type="ECO:0000313" key="2">
    <source>
        <dbReference type="Proteomes" id="UP000634136"/>
    </source>
</evidence>
<organism evidence="1 2">
    <name type="scientific">Senna tora</name>
    <dbReference type="NCBI Taxonomy" id="362788"/>
    <lineage>
        <taxon>Eukaryota</taxon>
        <taxon>Viridiplantae</taxon>
        <taxon>Streptophyta</taxon>
        <taxon>Embryophyta</taxon>
        <taxon>Tracheophyta</taxon>
        <taxon>Spermatophyta</taxon>
        <taxon>Magnoliopsida</taxon>
        <taxon>eudicotyledons</taxon>
        <taxon>Gunneridae</taxon>
        <taxon>Pentapetalae</taxon>
        <taxon>rosids</taxon>
        <taxon>fabids</taxon>
        <taxon>Fabales</taxon>
        <taxon>Fabaceae</taxon>
        <taxon>Caesalpinioideae</taxon>
        <taxon>Cassia clade</taxon>
        <taxon>Senna</taxon>
    </lineage>
</organism>
<sequence length="53" mass="6212">MASWNYTLPDVFGVWFKLLKSELNSSQVTDFVNAQKWPCVAFRLKTKEKPTNF</sequence>
<reference evidence="1" key="1">
    <citation type="submission" date="2020-09" db="EMBL/GenBank/DDBJ databases">
        <title>Genome-Enabled Discovery of Anthraquinone Biosynthesis in Senna tora.</title>
        <authorList>
            <person name="Kang S.-H."/>
            <person name="Pandey R.P."/>
            <person name="Lee C.-M."/>
            <person name="Sim J.-S."/>
            <person name="Jeong J.-T."/>
            <person name="Choi B.-S."/>
            <person name="Jung M."/>
            <person name="Ginzburg D."/>
            <person name="Zhao K."/>
            <person name="Won S.Y."/>
            <person name="Oh T.-J."/>
            <person name="Yu Y."/>
            <person name="Kim N.-H."/>
            <person name="Lee O.R."/>
            <person name="Lee T.-H."/>
            <person name="Bashyal P."/>
            <person name="Kim T.-S."/>
            <person name="Lee W.-H."/>
            <person name="Kawkins C."/>
            <person name="Kim C.-K."/>
            <person name="Kim J.S."/>
            <person name="Ahn B.O."/>
            <person name="Rhee S.Y."/>
            <person name="Sohng J.K."/>
        </authorList>
    </citation>
    <scope>NUCLEOTIDE SEQUENCE</scope>
    <source>
        <tissue evidence="1">Leaf</tissue>
    </source>
</reference>
<protein>
    <submittedName>
        <fullName evidence="1">Uncharacterized protein</fullName>
    </submittedName>
</protein>
<dbReference type="EMBL" id="JAAIUW010000009">
    <property type="protein sequence ID" value="KAF7815416.1"/>
    <property type="molecule type" value="Genomic_DNA"/>
</dbReference>
<gene>
    <name evidence="1" type="ORF">G2W53_029385</name>
</gene>